<proteinExistence type="predicted"/>
<gene>
    <name evidence="4" type="ORF">SAMN05444337_1271</name>
</gene>
<dbReference type="Proteomes" id="UP000184232">
    <property type="component" value="Unassembled WGS sequence"/>
</dbReference>
<feature type="coiled-coil region" evidence="1">
    <location>
        <begin position="167"/>
        <end position="205"/>
    </location>
</feature>
<dbReference type="AlphaFoldDB" id="A0A1M6FLS8"/>
<keyword evidence="2" id="KW-0472">Membrane</keyword>
<feature type="chain" id="PRO_5013268775" description="tRNA (Guanine-N1)-methyltransferase" evidence="3">
    <location>
        <begin position="25"/>
        <end position="206"/>
    </location>
</feature>
<keyword evidence="2" id="KW-0812">Transmembrane</keyword>
<keyword evidence="5" id="KW-1185">Reference proteome</keyword>
<feature type="signal peptide" evidence="3">
    <location>
        <begin position="1"/>
        <end position="24"/>
    </location>
</feature>
<feature type="transmembrane region" description="Helical" evidence="2">
    <location>
        <begin position="133"/>
        <end position="151"/>
    </location>
</feature>
<dbReference type="RefSeq" id="WP_072783071.1">
    <property type="nucleotide sequence ID" value="NZ_CP045292.1"/>
</dbReference>
<keyword evidence="1" id="KW-0175">Coiled coil</keyword>
<evidence type="ECO:0000313" key="5">
    <source>
        <dbReference type="Proteomes" id="UP000184232"/>
    </source>
</evidence>
<organism evidence="4 5">
    <name type="scientific">Flavobacterium haoranii</name>
    <dbReference type="NCBI Taxonomy" id="683124"/>
    <lineage>
        <taxon>Bacteria</taxon>
        <taxon>Pseudomonadati</taxon>
        <taxon>Bacteroidota</taxon>
        <taxon>Flavobacteriia</taxon>
        <taxon>Flavobacteriales</taxon>
        <taxon>Flavobacteriaceae</taxon>
        <taxon>Flavobacterium</taxon>
    </lineage>
</organism>
<evidence type="ECO:0000256" key="1">
    <source>
        <dbReference type="SAM" id="Coils"/>
    </source>
</evidence>
<evidence type="ECO:0000313" key="4">
    <source>
        <dbReference type="EMBL" id="SHI98671.1"/>
    </source>
</evidence>
<dbReference type="EMBL" id="FQZH01000001">
    <property type="protein sequence ID" value="SHI98671.1"/>
    <property type="molecule type" value="Genomic_DNA"/>
</dbReference>
<name>A0A1M6FLS8_9FLAO</name>
<sequence>MESTFKKLALLWLLVIANILTSQSQEMNVTSTKNHQKLMSSFVSLLDQSSNYKNFKVIDRSGISSFQSDLNSFISSVQNFTNQNKLQIQEKNNRISSLENELAELKDLNTDLTNQKNALTFLGISMNKTVYNIILWTLLLASASLGAVLFLKFKRANEITQSSKTILKDLEDEYECYRRACIEREMNLKRQLFNESKKLQELKNAS</sequence>
<evidence type="ECO:0008006" key="6">
    <source>
        <dbReference type="Google" id="ProtNLM"/>
    </source>
</evidence>
<keyword evidence="2" id="KW-1133">Transmembrane helix</keyword>
<dbReference type="OrthoDB" id="981213at2"/>
<feature type="coiled-coil region" evidence="1">
    <location>
        <begin position="81"/>
        <end position="118"/>
    </location>
</feature>
<protein>
    <recommendedName>
        <fullName evidence="6">tRNA (Guanine-N1)-methyltransferase</fullName>
    </recommendedName>
</protein>
<dbReference type="STRING" id="683124.SAMN05444337_1271"/>
<evidence type="ECO:0000256" key="3">
    <source>
        <dbReference type="SAM" id="SignalP"/>
    </source>
</evidence>
<reference evidence="4 5" key="1">
    <citation type="submission" date="2016-11" db="EMBL/GenBank/DDBJ databases">
        <authorList>
            <person name="Jaros S."/>
            <person name="Januszkiewicz K."/>
            <person name="Wedrychowicz H."/>
        </authorList>
    </citation>
    <scope>NUCLEOTIDE SEQUENCE [LARGE SCALE GENOMIC DNA]</scope>
    <source>
        <strain evidence="4 5">DSM 22807</strain>
    </source>
</reference>
<accession>A0A1M6FLS8</accession>
<keyword evidence="3" id="KW-0732">Signal</keyword>
<evidence type="ECO:0000256" key="2">
    <source>
        <dbReference type="SAM" id="Phobius"/>
    </source>
</evidence>